<evidence type="ECO:0000313" key="1">
    <source>
        <dbReference type="EMBL" id="KAI4386893.1"/>
    </source>
</evidence>
<protein>
    <submittedName>
        <fullName evidence="1">Uncharacterized protein</fullName>
    </submittedName>
</protein>
<proteinExistence type="predicted"/>
<sequence>MDRPLRGFLMILLLFSVNVQATTARSPNPNFPSKTYVEIDNHLPEKLTLHCKSKDDDLGVQELQPQTRWGFRFQPKLFVETTLFYCTFAWFGSPVQTFDIYVERRDASRCKNCIWGVYPAGPCLYLDPPICYSWNS</sequence>
<name>A0ACB9S6H0_9MYRT</name>
<dbReference type="EMBL" id="CM042881">
    <property type="protein sequence ID" value="KAI4386893.1"/>
    <property type="molecule type" value="Genomic_DNA"/>
</dbReference>
<organism evidence="1 2">
    <name type="scientific">Melastoma candidum</name>
    <dbReference type="NCBI Taxonomy" id="119954"/>
    <lineage>
        <taxon>Eukaryota</taxon>
        <taxon>Viridiplantae</taxon>
        <taxon>Streptophyta</taxon>
        <taxon>Embryophyta</taxon>
        <taxon>Tracheophyta</taxon>
        <taxon>Spermatophyta</taxon>
        <taxon>Magnoliopsida</taxon>
        <taxon>eudicotyledons</taxon>
        <taxon>Gunneridae</taxon>
        <taxon>Pentapetalae</taxon>
        <taxon>rosids</taxon>
        <taxon>malvids</taxon>
        <taxon>Myrtales</taxon>
        <taxon>Melastomataceae</taxon>
        <taxon>Melastomatoideae</taxon>
        <taxon>Melastomateae</taxon>
        <taxon>Melastoma</taxon>
    </lineage>
</organism>
<comment type="caution">
    <text evidence="1">The sequence shown here is derived from an EMBL/GenBank/DDBJ whole genome shotgun (WGS) entry which is preliminary data.</text>
</comment>
<dbReference type="Proteomes" id="UP001057402">
    <property type="component" value="Chromosome 2"/>
</dbReference>
<gene>
    <name evidence="1" type="ORF">MLD38_004772</name>
</gene>
<keyword evidence="2" id="KW-1185">Reference proteome</keyword>
<accession>A0ACB9S6H0</accession>
<evidence type="ECO:0000313" key="2">
    <source>
        <dbReference type="Proteomes" id="UP001057402"/>
    </source>
</evidence>
<reference evidence="2" key="1">
    <citation type="journal article" date="2023" name="Front. Plant Sci.">
        <title>Chromosomal-level genome assembly of Melastoma candidum provides insights into trichome evolution.</title>
        <authorList>
            <person name="Zhong Y."/>
            <person name="Wu W."/>
            <person name="Sun C."/>
            <person name="Zou P."/>
            <person name="Liu Y."/>
            <person name="Dai S."/>
            <person name="Zhou R."/>
        </authorList>
    </citation>
    <scope>NUCLEOTIDE SEQUENCE [LARGE SCALE GENOMIC DNA]</scope>
</reference>